<comment type="cofactor">
    <cofactor evidence="1">
        <name>Mg(2+)</name>
        <dbReference type="ChEBI" id="CHEBI:18420"/>
    </cofactor>
</comment>
<keyword evidence="2 4" id="KW-0378">Hydrolase</keyword>
<dbReference type="PANTHER" id="PTHR43046:SF14">
    <property type="entry name" value="MUTT_NUDIX FAMILY PROTEIN"/>
    <property type="match status" value="1"/>
</dbReference>
<gene>
    <name evidence="4" type="ORF">IAC85_02470</name>
</gene>
<reference evidence="4" key="1">
    <citation type="submission" date="2020-10" db="EMBL/GenBank/DDBJ databases">
        <authorList>
            <person name="Gilroy R."/>
        </authorList>
    </citation>
    <scope>NUCLEOTIDE SEQUENCE</scope>
    <source>
        <strain evidence="4">CHK165-10780</strain>
    </source>
</reference>
<dbReference type="PANTHER" id="PTHR43046">
    <property type="entry name" value="GDP-MANNOSE MANNOSYL HYDROLASE"/>
    <property type="match status" value="1"/>
</dbReference>
<sequence length="143" mass="16476">MKKVVGTMFFKDGKLLIDKPRKRPTFQMIGGSVEEGESVLDAAIRECHEELGNNAIFDPEKLEPAMNFREIATSDQKTEIDFYVFLYRGELEGTLSTSDEIEQFMWFGPEDDFSILSNTLKNEVIPFCIQNELIYESTVQFKK</sequence>
<organism evidence="4 5">
    <name type="scientific">Candidatus Faecenecus gallistercoris</name>
    <dbReference type="NCBI Taxonomy" id="2840793"/>
    <lineage>
        <taxon>Bacteria</taxon>
        <taxon>Bacillati</taxon>
        <taxon>Bacillota</taxon>
        <taxon>Bacillota incertae sedis</taxon>
        <taxon>Candidatus Faecenecus</taxon>
    </lineage>
</organism>
<accession>A0A9D0YZ34</accession>
<dbReference type="PROSITE" id="PS51462">
    <property type="entry name" value="NUDIX"/>
    <property type="match status" value="1"/>
</dbReference>
<evidence type="ECO:0000256" key="1">
    <source>
        <dbReference type="ARBA" id="ARBA00001946"/>
    </source>
</evidence>
<evidence type="ECO:0000256" key="2">
    <source>
        <dbReference type="ARBA" id="ARBA00022801"/>
    </source>
</evidence>
<reference evidence="4" key="2">
    <citation type="journal article" date="2021" name="PeerJ">
        <title>Extensive microbial diversity within the chicken gut microbiome revealed by metagenomics and culture.</title>
        <authorList>
            <person name="Gilroy R."/>
            <person name="Ravi A."/>
            <person name="Getino M."/>
            <person name="Pursley I."/>
            <person name="Horton D.L."/>
            <person name="Alikhan N.F."/>
            <person name="Baker D."/>
            <person name="Gharbi K."/>
            <person name="Hall N."/>
            <person name="Watson M."/>
            <person name="Adriaenssens E.M."/>
            <person name="Foster-Nyarko E."/>
            <person name="Jarju S."/>
            <person name="Secka A."/>
            <person name="Antonio M."/>
            <person name="Oren A."/>
            <person name="Chaudhuri R.R."/>
            <person name="La Ragione R."/>
            <person name="Hildebrand F."/>
            <person name="Pallen M.J."/>
        </authorList>
    </citation>
    <scope>NUCLEOTIDE SEQUENCE</scope>
    <source>
        <strain evidence="4">CHK165-10780</strain>
    </source>
</reference>
<dbReference type="Proteomes" id="UP000886725">
    <property type="component" value="Unassembled WGS sequence"/>
</dbReference>
<dbReference type="Gene3D" id="3.90.79.10">
    <property type="entry name" value="Nucleoside Triphosphate Pyrophosphohydrolase"/>
    <property type="match status" value="1"/>
</dbReference>
<dbReference type="InterPro" id="IPR000086">
    <property type="entry name" value="NUDIX_hydrolase_dom"/>
</dbReference>
<dbReference type="AlphaFoldDB" id="A0A9D0YZ34"/>
<evidence type="ECO:0000259" key="3">
    <source>
        <dbReference type="PROSITE" id="PS51462"/>
    </source>
</evidence>
<dbReference type="Pfam" id="PF00293">
    <property type="entry name" value="NUDIX"/>
    <property type="match status" value="1"/>
</dbReference>
<proteinExistence type="predicted"/>
<comment type="caution">
    <text evidence="4">The sequence shown here is derived from an EMBL/GenBank/DDBJ whole genome shotgun (WGS) entry which is preliminary data.</text>
</comment>
<name>A0A9D0YZ34_9FIRM</name>
<dbReference type="GO" id="GO:0016787">
    <property type="term" value="F:hydrolase activity"/>
    <property type="evidence" value="ECO:0007669"/>
    <property type="project" value="UniProtKB-KW"/>
</dbReference>
<dbReference type="InterPro" id="IPR015797">
    <property type="entry name" value="NUDIX_hydrolase-like_dom_sf"/>
</dbReference>
<dbReference type="EMBL" id="DVFU01000050">
    <property type="protein sequence ID" value="HIQ64583.1"/>
    <property type="molecule type" value="Genomic_DNA"/>
</dbReference>
<evidence type="ECO:0000313" key="5">
    <source>
        <dbReference type="Proteomes" id="UP000886725"/>
    </source>
</evidence>
<protein>
    <submittedName>
        <fullName evidence="4">NUDIX hydrolase</fullName>
    </submittedName>
</protein>
<feature type="domain" description="Nudix hydrolase" evidence="3">
    <location>
        <begin position="1"/>
        <end position="130"/>
    </location>
</feature>
<evidence type="ECO:0000313" key="4">
    <source>
        <dbReference type="EMBL" id="HIQ64583.1"/>
    </source>
</evidence>
<dbReference type="SUPFAM" id="SSF55811">
    <property type="entry name" value="Nudix"/>
    <property type="match status" value="1"/>
</dbReference>